<dbReference type="GO" id="GO:0016567">
    <property type="term" value="P:protein ubiquitination"/>
    <property type="evidence" value="ECO:0007669"/>
    <property type="project" value="InterPro"/>
</dbReference>
<keyword evidence="12" id="KW-1185">Reference proteome</keyword>
<dbReference type="Gene3D" id="1.20.120.1750">
    <property type="match status" value="1"/>
</dbReference>
<keyword evidence="8" id="KW-0862">Zinc</keyword>
<dbReference type="PROSITE" id="PS51873">
    <property type="entry name" value="TRIAD"/>
    <property type="match status" value="1"/>
</dbReference>
<dbReference type="Gene3D" id="3.30.40.10">
    <property type="entry name" value="Zinc/RING finger domain, C3HC4 (zinc finger)"/>
    <property type="match status" value="1"/>
</dbReference>
<dbReference type="GO" id="GO:0008270">
    <property type="term" value="F:zinc ion binding"/>
    <property type="evidence" value="ECO:0007669"/>
    <property type="project" value="UniProtKB-KW"/>
</dbReference>
<feature type="region of interest" description="Disordered" evidence="9">
    <location>
        <begin position="142"/>
        <end position="164"/>
    </location>
</feature>
<dbReference type="CDD" id="cd20335">
    <property type="entry name" value="BRcat_RBR"/>
    <property type="match status" value="1"/>
</dbReference>
<evidence type="ECO:0000313" key="11">
    <source>
        <dbReference type="EMBL" id="KAF9692765.1"/>
    </source>
</evidence>
<dbReference type="GO" id="GO:0061630">
    <property type="term" value="F:ubiquitin protein ligase activity"/>
    <property type="evidence" value="ECO:0007669"/>
    <property type="project" value="UniProtKB-EC"/>
</dbReference>
<dbReference type="EC" id="2.3.2.31" evidence="2"/>
<dbReference type="InterPro" id="IPR002867">
    <property type="entry name" value="IBR_dom"/>
</dbReference>
<dbReference type="SMART" id="SM00647">
    <property type="entry name" value="IBR"/>
    <property type="match status" value="2"/>
</dbReference>
<dbReference type="OrthoDB" id="1431934at2759"/>
<evidence type="ECO:0000256" key="5">
    <source>
        <dbReference type="ARBA" id="ARBA00022737"/>
    </source>
</evidence>
<evidence type="ECO:0000256" key="7">
    <source>
        <dbReference type="ARBA" id="ARBA00022786"/>
    </source>
</evidence>
<feature type="domain" description="RING-type" evidence="10">
    <location>
        <begin position="1"/>
        <end position="232"/>
    </location>
</feature>
<dbReference type="CDD" id="cd20336">
    <property type="entry name" value="Rcat_RBR"/>
    <property type="match status" value="1"/>
</dbReference>
<evidence type="ECO:0000256" key="3">
    <source>
        <dbReference type="ARBA" id="ARBA00022679"/>
    </source>
</evidence>
<name>A0A8H7IXT3_9PLEO</name>
<keyword evidence="7" id="KW-0833">Ubl conjugation pathway</keyword>
<dbReference type="SUPFAM" id="SSF57850">
    <property type="entry name" value="RING/U-box"/>
    <property type="match status" value="3"/>
</dbReference>
<protein>
    <recommendedName>
        <fullName evidence="2">RBR-type E3 ubiquitin transferase</fullName>
        <ecNumber evidence="2">2.3.2.31</ecNumber>
    </recommendedName>
</protein>
<evidence type="ECO:0000256" key="8">
    <source>
        <dbReference type="ARBA" id="ARBA00022833"/>
    </source>
</evidence>
<evidence type="ECO:0000256" key="9">
    <source>
        <dbReference type="SAM" id="MobiDB-lite"/>
    </source>
</evidence>
<comment type="caution">
    <text evidence="11">The sequence shown here is derived from an EMBL/GenBank/DDBJ whole genome shotgun (WGS) entry which is preliminary data.</text>
</comment>
<keyword evidence="3" id="KW-0808">Transferase</keyword>
<gene>
    <name evidence="11" type="ORF">EKO04_009104</name>
</gene>
<organism evidence="11 12">
    <name type="scientific">Ascochyta lentis</name>
    <dbReference type="NCBI Taxonomy" id="205686"/>
    <lineage>
        <taxon>Eukaryota</taxon>
        <taxon>Fungi</taxon>
        <taxon>Dikarya</taxon>
        <taxon>Ascomycota</taxon>
        <taxon>Pezizomycotina</taxon>
        <taxon>Dothideomycetes</taxon>
        <taxon>Pleosporomycetidae</taxon>
        <taxon>Pleosporales</taxon>
        <taxon>Pleosporineae</taxon>
        <taxon>Didymellaceae</taxon>
        <taxon>Ascochyta</taxon>
    </lineage>
</organism>
<dbReference type="InterPro" id="IPR013083">
    <property type="entry name" value="Znf_RING/FYVE/PHD"/>
</dbReference>
<accession>A0A8H7IXT3</accession>
<proteinExistence type="predicted"/>
<dbReference type="PANTHER" id="PTHR11685">
    <property type="entry name" value="RBR FAMILY RING FINGER AND IBR DOMAIN-CONTAINING"/>
    <property type="match status" value="1"/>
</dbReference>
<dbReference type="AlphaFoldDB" id="A0A8H7IXT3"/>
<dbReference type="Proteomes" id="UP000651452">
    <property type="component" value="Unassembled WGS sequence"/>
</dbReference>
<reference evidence="11" key="2">
    <citation type="submission" date="2020-09" db="EMBL/GenBank/DDBJ databases">
        <title>Reference genome assembly for Australian Ascochyta lentis isolate Al4.</title>
        <authorList>
            <person name="Lee R.C."/>
            <person name="Farfan-Caceres L.M."/>
            <person name="Debler J.W."/>
            <person name="Williams A.H."/>
            <person name="Henares B.M."/>
        </authorList>
    </citation>
    <scope>NUCLEOTIDE SEQUENCE</scope>
    <source>
        <strain evidence="11">Al4</strain>
    </source>
</reference>
<reference evidence="11" key="1">
    <citation type="submission" date="2018-12" db="EMBL/GenBank/DDBJ databases">
        <authorList>
            <person name="Syme R.A."/>
            <person name="Farfan-Caceres L."/>
            <person name="Lichtenzveig J."/>
        </authorList>
    </citation>
    <scope>NUCLEOTIDE SEQUENCE</scope>
    <source>
        <strain evidence="11">Al4</strain>
    </source>
</reference>
<dbReference type="InterPro" id="IPR044066">
    <property type="entry name" value="TRIAD_supradom"/>
</dbReference>
<sequence length="241" mass="27602">MECSVCGDIAPANEYPKLSACEHKPDVCKECFLGWLNSQIDSTYWEQIRCPSSGCSQSITHADVKMHGSNDLFARFDGLSMRVFLSNDPDFRYCLAEACTSGQIHVTGSEGNIFRCNACDFRVCTVHDVPFHTGETCDQYDERRHREEEQRRKEDEARQEHEELSRAEIQAVTTKCPECEAPIQKNEGCDHMTCRCKFQFCYICRAPYQGKDGIWVAGNKVHSIKCKYHPDMLPDYQDTEP</sequence>
<dbReference type="Pfam" id="PF01485">
    <property type="entry name" value="IBR"/>
    <property type="match status" value="1"/>
</dbReference>
<evidence type="ECO:0000256" key="6">
    <source>
        <dbReference type="ARBA" id="ARBA00022771"/>
    </source>
</evidence>
<comment type="catalytic activity">
    <reaction evidence="1">
        <text>[E2 ubiquitin-conjugating enzyme]-S-ubiquitinyl-L-cysteine + [acceptor protein]-L-lysine = [E2 ubiquitin-conjugating enzyme]-L-cysteine + [acceptor protein]-N(6)-ubiquitinyl-L-lysine.</text>
        <dbReference type="EC" id="2.3.2.31"/>
    </reaction>
</comment>
<dbReference type="EMBL" id="RZGK01000017">
    <property type="protein sequence ID" value="KAF9692765.1"/>
    <property type="molecule type" value="Genomic_DNA"/>
</dbReference>
<keyword evidence="6" id="KW-0863">Zinc-finger</keyword>
<dbReference type="InterPro" id="IPR031127">
    <property type="entry name" value="E3_UB_ligase_RBR"/>
</dbReference>
<keyword evidence="4" id="KW-0479">Metal-binding</keyword>
<evidence type="ECO:0000256" key="2">
    <source>
        <dbReference type="ARBA" id="ARBA00012251"/>
    </source>
</evidence>
<evidence type="ECO:0000313" key="12">
    <source>
        <dbReference type="Proteomes" id="UP000651452"/>
    </source>
</evidence>
<keyword evidence="5" id="KW-0677">Repeat</keyword>
<evidence type="ECO:0000256" key="1">
    <source>
        <dbReference type="ARBA" id="ARBA00001798"/>
    </source>
</evidence>
<dbReference type="Pfam" id="PF26200">
    <property type="entry name" value="Rcat_RNF216"/>
    <property type="match status" value="1"/>
</dbReference>
<evidence type="ECO:0000256" key="4">
    <source>
        <dbReference type="ARBA" id="ARBA00022723"/>
    </source>
</evidence>
<evidence type="ECO:0000259" key="10">
    <source>
        <dbReference type="PROSITE" id="PS51873"/>
    </source>
</evidence>